<dbReference type="PROSITE" id="PS51898">
    <property type="entry name" value="TYR_RECOMBINASE"/>
    <property type="match status" value="1"/>
</dbReference>
<dbReference type="GO" id="GO:0015074">
    <property type="term" value="P:DNA integration"/>
    <property type="evidence" value="ECO:0007669"/>
    <property type="project" value="UniProtKB-KW"/>
</dbReference>
<dbReference type="Proteomes" id="UP000069015">
    <property type="component" value="Plasmid pMBL6842"/>
</dbReference>
<evidence type="ECO:0000256" key="4">
    <source>
        <dbReference type="ARBA" id="ARBA00023172"/>
    </source>
</evidence>
<protein>
    <recommendedName>
        <fullName evidence="5">Tyr recombinase domain-containing protein</fullName>
    </recommendedName>
</protein>
<dbReference type="SUPFAM" id="SSF56349">
    <property type="entry name" value="DNA breaking-rejoining enzymes"/>
    <property type="match status" value="1"/>
</dbReference>
<keyword evidence="2" id="KW-0229">DNA integration</keyword>
<dbReference type="InterPro" id="IPR013762">
    <property type="entry name" value="Integrase-like_cat_sf"/>
</dbReference>
<keyword evidence="6" id="KW-0614">Plasmid</keyword>
<dbReference type="EMBL" id="CP013613">
    <property type="protein sequence ID" value="ALU46128.1"/>
    <property type="molecule type" value="Genomic_DNA"/>
</dbReference>
<evidence type="ECO:0000256" key="2">
    <source>
        <dbReference type="ARBA" id="ARBA00022908"/>
    </source>
</evidence>
<feature type="domain" description="Tyr recombinase" evidence="5">
    <location>
        <begin position="138"/>
        <end position="315"/>
    </location>
</feature>
<dbReference type="AlphaFoldDB" id="A0A0U3IEB1"/>
<evidence type="ECO:0000313" key="6">
    <source>
        <dbReference type="EMBL" id="ALU46128.1"/>
    </source>
</evidence>
<dbReference type="PANTHER" id="PTHR30349:SF41">
    <property type="entry name" value="INTEGRASE_RECOMBINASE PROTEIN MJ0367-RELATED"/>
    <property type="match status" value="1"/>
</dbReference>
<dbReference type="RefSeq" id="WP_058798963.1">
    <property type="nucleotide sequence ID" value="NZ_CP013613.1"/>
</dbReference>
<reference evidence="6 7" key="1">
    <citation type="submission" date="2015-12" db="EMBL/GenBank/DDBJ databases">
        <title>Complete genome sequence of Pseudoalteromonas rubra SCSIO 6842, harboring a conjugative plasmid.</title>
        <authorList>
            <person name="Li B."/>
            <person name="Wang X."/>
        </authorList>
    </citation>
    <scope>NUCLEOTIDE SEQUENCE [LARGE SCALE GENOMIC DNA]</scope>
    <source>
        <strain evidence="6 7">SCSIO 6842</strain>
        <plasmid evidence="7">Plasmid pMBL6842</plasmid>
    </source>
</reference>
<comment type="similarity">
    <text evidence="1">Belongs to the 'phage' integrase family.</text>
</comment>
<dbReference type="PANTHER" id="PTHR30349">
    <property type="entry name" value="PHAGE INTEGRASE-RELATED"/>
    <property type="match status" value="1"/>
</dbReference>
<evidence type="ECO:0000313" key="7">
    <source>
        <dbReference type="Proteomes" id="UP000069015"/>
    </source>
</evidence>
<organism evidence="6 7">
    <name type="scientific">Pseudoalteromonas rubra</name>
    <dbReference type="NCBI Taxonomy" id="43658"/>
    <lineage>
        <taxon>Bacteria</taxon>
        <taxon>Pseudomonadati</taxon>
        <taxon>Pseudomonadota</taxon>
        <taxon>Gammaproteobacteria</taxon>
        <taxon>Alteromonadales</taxon>
        <taxon>Pseudoalteromonadaceae</taxon>
        <taxon>Pseudoalteromonas</taxon>
    </lineage>
</organism>
<evidence type="ECO:0000256" key="1">
    <source>
        <dbReference type="ARBA" id="ARBA00008857"/>
    </source>
</evidence>
<keyword evidence="3" id="KW-0238">DNA-binding</keyword>
<evidence type="ECO:0000259" key="5">
    <source>
        <dbReference type="PROSITE" id="PS51898"/>
    </source>
</evidence>
<accession>A0A0U3IEB1</accession>
<dbReference type="KEGG" id="prr:AT705_24510"/>
<dbReference type="Gene3D" id="1.10.443.10">
    <property type="entry name" value="Intergrase catalytic core"/>
    <property type="match status" value="1"/>
</dbReference>
<geneLocation type="plasmid" evidence="6 7">
    <name>pMBL6842</name>
</geneLocation>
<dbReference type="Pfam" id="PF00589">
    <property type="entry name" value="Phage_integrase"/>
    <property type="match status" value="1"/>
</dbReference>
<dbReference type="InterPro" id="IPR011010">
    <property type="entry name" value="DNA_brk_join_enz"/>
</dbReference>
<sequence>MKRFSPVFFEQSVALTASGRRRPQKVVIYQNEQCPIFNYFATLRAPTTRTTMARALYAVAHHLGQASIYDIEWQKFSHTKLAVLINRLDAAGLSPHTVRLYVCAVKQVAKQAYFLGLMSDKQYLQLSDVSASGGSRVRDYTLLDKSQTDHLLREIAEKNSIHAFKLRDTAIFSVLLGCGLRRAEVVGLRRDCVTRTHIKVIGKGNKERTIALHPSVSTALAQWIAALPDEAPWVFTRIRRNGLISSLPLSDSMIFKLTRKYATVPPHSLRRSFATRLYQAGANINDLARILGHSKTATTEIYVLSSQQRQDDTILTYY</sequence>
<dbReference type="CDD" id="cd00397">
    <property type="entry name" value="DNA_BRE_C"/>
    <property type="match status" value="1"/>
</dbReference>
<dbReference type="GO" id="GO:0003677">
    <property type="term" value="F:DNA binding"/>
    <property type="evidence" value="ECO:0007669"/>
    <property type="project" value="UniProtKB-KW"/>
</dbReference>
<keyword evidence="4" id="KW-0233">DNA recombination</keyword>
<dbReference type="InterPro" id="IPR002104">
    <property type="entry name" value="Integrase_catalytic"/>
</dbReference>
<gene>
    <name evidence="6" type="ORF">AT705_24510</name>
</gene>
<dbReference type="GO" id="GO:0006310">
    <property type="term" value="P:DNA recombination"/>
    <property type="evidence" value="ECO:0007669"/>
    <property type="project" value="UniProtKB-KW"/>
</dbReference>
<evidence type="ECO:0000256" key="3">
    <source>
        <dbReference type="ARBA" id="ARBA00023125"/>
    </source>
</evidence>
<proteinExistence type="inferred from homology"/>
<dbReference type="InterPro" id="IPR050090">
    <property type="entry name" value="Tyrosine_recombinase_XerCD"/>
</dbReference>
<name>A0A0U3IEB1_9GAMM</name>